<gene>
    <name evidence="3" type="ORF">M2319_001333</name>
</gene>
<proteinExistence type="predicted"/>
<dbReference type="InterPro" id="IPR000551">
    <property type="entry name" value="MerR-type_HTH_dom"/>
</dbReference>
<dbReference type="InterPro" id="IPR047057">
    <property type="entry name" value="MerR_fam"/>
</dbReference>
<dbReference type="PROSITE" id="PS50937">
    <property type="entry name" value="HTH_MERR_2"/>
    <property type="match status" value="1"/>
</dbReference>
<dbReference type="GO" id="GO:0003677">
    <property type="term" value="F:DNA binding"/>
    <property type="evidence" value="ECO:0007669"/>
    <property type="project" value="UniProtKB-KW"/>
</dbReference>
<comment type="caution">
    <text evidence="3">The sequence shown here is derived from an EMBL/GenBank/DDBJ whole genome shotgun (WGS) entry which is preliminary data.</text>
</comment>
<organism evidence="3 4">
    <name type="scientific">Rhodobium gokarnense</name>
    <dbReference type="NCBI Taxonomy" id="364296"/>
    <lineage>
        <taxon>Bacteria</taxon>
        <taxon>Pseudomonadati</taxon>
        <taxon>Pseudomonadota</taxon>
        <taxon>Alphaproteobacteria</taxon>
        <taxon>Hyphomicrobiales</taxon>
        <taxon>Rhodobiaceae</taxon>
        <taxon>Rhodobium</taxon>
    </lineage>
</organism>
<dbReference type="EMBL" id="JAOQNS010000003">
    <property type="protein sequence ID" value="MCW2307011.1"/>
    <property type="molecule type" value="Genomic_DNA"/>
</dbReference>
<protein>
    <submittedName>
        <fullName evidence="3">DNA-binding transcriptional MerR regulator</fullName>
    </submittedName>
</protein>
<feature type="domain" description="HTH merR-type" evidence="2">
    <location>
        <begin position="1"/>
        <end position="70"/>
    </location>
</feature>
<name>A0ABT3H9E8_9HYPH</name>
<dbReference type="Gene3D" id="1.10.1660.10">
    <property type="match status" value="1"/>
</dbReference>
<dbReference type="PRINTS" id="PR00040">
    <property type="entry name" value="HTHMERR"/>
</dbReference>
<dbReference type="InterPro" id="IPR009061">
    <property type="entry name" value="DNA-bd_dom_put_sf"/>
</dbReference>
<dbReference type="Pfam" id="PF13411">
    <property type="entry name" value="MerR_1"/>
    <property type="match status" value="1"/>
</dbReference>
<dbReference type="Proteomes" id="UP001209755">
    <property type="component" value="Unassembled WGS sequence"/>
</dbReference>
<dbReference type="PANTHER" id="PTHR30204:SF93">
    <property type="entry name" value="HTH MERR-TYPE DOMAIN-CONTAINING PROTEIN"/>
    <property type="match status" value="1"/>
</dbReference>
<keyword evidence="1 3" id="KW-0238">DNA-binding</keyword>
<evidence type="ECO:0000313" key="4">
    <source>
        <dbReference type="Proteomes" id="UP001209755"/>
    </source>
</evidence>
<sequence>MLSIGELSQRTEVKVPTIRYYEEIGLLPPAERSRGNQRRYGRAALERLAFIRHARDLGLSLDAIRELLTLSQQPEMPCDEAHRIAGAHLEHIRARIAQLKRLEAELTRIVTTCHADQIGDCHIIHALAETTGFAEPL</sequence>
<reference evidence="4" key="1">
    <citation type="submission" date="2023-07" db="EMBL/GenBank/DDBJ databases">
        <title>Genome sequencing of Purple Non-Sulfur Bacteria from various extreme environments.</title>
        <authorList>
            <person name="Mayer M."/>
        </authorList>
    </citation>
    <scope>NUCLEOTIDE SEQUENCE [LARGE SCALE GENOMIC DNA]</scope>
    <source>
        <strain evidence="4">DSM 17935</strain>
    </source>
</reference>
<dbReference type="RefSeq" id="WP_264600664.1">
    <property type="nucleotide sequence ID" value="NZ_JAOQNS010000003.1"/>
</dbReference>
<dbReference type="PANTHER" id="PTHR30204">
    <property type="entry name" value="REDOX-CYCLING DRUG-SENSING TRANSCRIPTIONAL ACTIVATOR SOXR"/>
    <property type="match status" value="1"/>
</dbReference>
<dbReference type="SUPFAM" id="SSF46955">
    <property type="entry name" value="Putative DNA-binding domain"/>
    <property type="match status" value="1"/>
</dbReference>
<evidence type="ECO:0000313" key="3">
    <source>
        <dbReference type="EMBL" id="MCW2307011.1"/>
    </source>
</evidence>
<evidence type="ECO:0000256" key="1">
    <source>
        <dbReference type="ARBA" id="ARBA00023125"/>
    </source>
</evidence>
<accession>A0ABT3H9E8</accession>
<dbReference type="CDD" id="cd04785">
    <property type="entry name" value="HTH_CadR-PbrR-like"/>
    <property type="match status" value="1"/>
</dbReference>
<keyword evidence="4" id="KW-1185">Reference proteome</keyword>
<dbReference type="PROSITE" id="PS00552">
    <property type="entry name" value="HTH_MERR_1"/>
    <property type="match status" value="1"/>
</dbReference>
<dbReference type="SMART" id="SM00422">
    <property type="entry name" value="HTH_MERR"/>
    <property type="match status" value="1"/>
</dbReference>
<evidence type="ECO:0000259" key="2">
    <source>
        <dbReference type="PROSITE" id="PS50937"/>
    </source>
</evidence>